<sequence>MYRRPVSVIRSRVPGVLILVAALWLLAGCGTTVVIPPESPPDPVPVFLLDHGRHTSLVLPAPDGTMTRYAYGDWRFYAERETGLGRAVAAVMWPTEAALGRRHLPGPPTESAVRAHVRVGIQEIHHFSVDAARAAALRRRLDDIFEAGVVRETPEVDLSFVAYPRSYSLRNNSNAVIADWLIELGAGVNRRPIWAGWRVEGAN</sequence>
<dbReference type="STRING" id="108003.B1C78_11765"/>
<reference evidence="1 2" key="1">
    <citation type="submission" date="2017-02" db="EMBL/GenBank/DDBJ databases">
        <title>Genomic diversity within the haloalkaliphilic genus Thioalkalivibrio.</title>
        <authorList>
            <person name="Ahn A.-C."/>
            <person name="Meier-Kolthoff J."/>
            <person name="Overmars L."/>
            <person name="Richter M."/>
            <person name="Woyke T."/>
            <person name="Sorokin D.Y."/>
            <person name="Muyzer G."/>
        </authorList>
    </citation>
    <scope>NUCLEOTIDE SEQUENCE [LARGE SCALE GENOMIC DNA]</scope>
    <source>
        <strain evidence="1 2">ALJD</strain>
    </source>
</reference>
<dbReference type="EMBL" id="MVBK01000069">
    <property type="protein sequence ID" value="OOG23302.1"/>
    <property type="molecule type" value="Genomic_DNA"/>
</dbReference>
<name>A0A1V3NEM9_9GAMM</name>
<evidence type="ECO:0000313" key="2">
    <source>
        <dbReference type="Proteomes" id="UP000189462"/>
    </source>
</evidence>
<keyword evidence="2" id="KW-1185">Reference proteome</keyword>
<evidence type="ECO:0000313" key="1">
    <source>
        <dbReference type="EMBL" id="OOG23302.1"/>
    </source>
</evidence>
<comment type="caution">
    <text evidence="1">The sequence shown here is derived from an EMBL/GenBank/DDBJ whole genome shotgun (WGS) entry which is preliminary data.</text>
</comment>
<dbReference type="Proteomes" id="UP000189462">
    <property type="component" value="Unassembled WGS sequence"/>
</dbReference>
<dbReference type="PROSITE" id="PS51257">
    <property type="entry name" value="PROKAR_LIPOPROTEIN"/>
    <property type="match status" value="1"/>
</dbReference>
<gene>
    <name evidence="1" type="ORF">B1C78_11765</name>
</gene>
<accession>A0A1V3NEM9</accession>
<proteinExistence type="predicted"/>
<dbReference type="AlphaFoldDB" id="A0A1V3NEM9"/>
<protein>
    <recommendedName>
        <fullName evidence="3">DUF2459 domain-containing protein</fullName>
    </recommendedName>
</protein>
<organism evidence="1 2">
    <name type="scientific">Thioalkalivibrio denitrificans</name>
    <dbReference type="NCBI Taxonomy" id="108003"/>
    <lineage>
        <taxon>Bacteria</taxon>
        <taxon>Pseudomonadati</taxon>
        <taxon>Pseudomonadota</taxon>
        <taxon>Gammaproteobacteria</taxon>
        <taxon>Chromatiales</taxon>
        <taxon>Ectothiorhodospiraceae</taxon>
        <taxon>Thioalkalivibrio</taxon>
    </lineage>
</organism>
<evidence type="ECO:0008006" key="3">
    <source>
        <dbReference type="Google" id="ProtNLM"/>
    </source>
</evidence>